<keyword evidence="1" id="KW-0472">Membrane</keyword>
<keyword evidence="1" id="KW-0812">Transmembrane</keyword>
<dbReference type="HOGENOM" id="CLU_3306439_0_0_5"/>
<accession>K7ZCF3</accession>
<evidence type="ECO:0000256" key="1">
    <source>
        <dbReference type="SAM" id="Phobius"/>
    </source>
</evidence>
<evidence type="ECO:0000313" key="3">
    <source>
        <dbReference type="Proteomes" id="UP000010077"/>
    </source>
</evidence>
<dbReference type="KEGG" id="thal:A1OE_324"/>
<gene>
    <name evidence="2" type="ORF">A1OE_324</name>
</gene>
<evidence type="ECO:0000313" key="2">
    <source>
        <dbReference type="EMBL" id="AFX98521.1"/>
    </source>
</evidence>
<dbReference type="AlphaFoldDB" id="K7ZCF3"/>
<feature type="transmembrane region" description="Helical" evidence="1">
    <location>
        <begin position="15"/>
        <end position="33"/>
    </location>
</feature>
<keyword evidence="3" id="KW-1185">Reference proteome</keyword>
<keyword evidence="1" id="KW-1133">Transmembrane helix</keyword>
<organism evidence="2 3">
    <name type="scientific">Candidatus Endolissoclinum faulkneri L2</name>
    <dbReference type="NCBI Taxonomy" id="1193729"/>
    <lineage>
        <taxon>Bacteria</taxon>
        <taxon>Pseudomonadati</taxon>
        <taxon>Pseudomonadota</taxon>
        <taxon>Alphaproteobacteria</taxon>
        <taxon>Rhodospirillales</taxon>
        <taxon>Rhodospirillaceae</taxon>
        <taxon>Candidatus Endolissoclinum</taxon>
    </lineage>
</organism>
<dbReference type="Proteomes" id="UP000010077">
    <property type="component" value="Chromosome"/>
</dbReference>
<protein>
    <submittedName>
        <fullName evidence="2">Uncharacterized protein</fullName>
    </submittedName>
</protein>
<reference evidence="2 3" key="1">
    <citation type="journal article" date="2012" name="Proc. Natl. Acad. Sci. U.S.A.">
        <title>Genome streamlining and chemical defense in a coral reef symbiosis.</title>
        <authorList>
            <person name="Kwan J.C."/>
            <person name="Donia M.S."/>
            <person name="Han A.W."/>
            <person name="Hirose E."/>
            <person name="Haygood M.G."/>
            <person name="Schmidt E.W."/>
        </authorList>
    </citation>
    <scope>NUCLEOTIDE SEQUENCE [LARGE SCALE GENOMIC DNA]</scope>
    <source>
        <strain evidence="2 3">L2</strain>
    </source>
</reference>
<proteinExistence type="predicted"/>
<dbReference type="EMBL" id="CP003539">
    <property type="protein sequence ID" value="AFX98521.1"/>
    <property type="molecule type" value="Genomic_DNA"/>
</dbReference>
<sequence length="39" mass="4671">MVYMTTTNQYIMDKTYLIILNFYLEIIILARILKKLNSA</sequence>
<name>K7ZCF3_9PROT</name>